<dbReference type="Gene3D" id="3.40.50.2300">
    <property type="match status" value="2"/>
</dbReference>
<keyword evidence="13 27" id="KW-0812">Transmembrane</keyword>
<keyword evidence="17 27" id="KW-0472">Membrane</keyword>
<evidence type="ECO:0000256" key="24">
    <source>
        <dbReference type="PIRSR" id="PIRSR625650-3"/>
    </source>
</evidence>
<dbReference type="Pfam" id="PF01565">
    <property type="entry name" value="FAD_binding_4"/>
    <property type="match status" value="1"/>
</dbReference>
<dbReference type="InterPro" id="IPR001828">
    <property type="entry name" value="ANF_lig-bd_rcpt"/>
</dbReference>
<feature type="binding site" evidence="24">
    <location>
        <begin position="1404"/>
        <end position="1410"/>
    </location>
    <ligand>
        <name>FAD</name>
        <dbReference type="ChEBI" id="CHEBI:57692"/>
    </ligand>
</feature>
<comment type="function">
    <text evidence="26">Ligand for members of the frizzled family of seven transmembrane receptors.</text>
</comment>
<dbReference type="InterPro" id="IPR016166">
    <property type="entry name" value="FAD-bd_PCMH"/>
</dbReference>
<dbReference type="GO" id="GO:0005102">
    <property type="term" value="F:signaling receptor binding"/>
    <property type="evidence" value="ECO:0007669"/>
    <property type="project" value="InterPro"/>
</dbReference>
<evidence type="ECO:0000313" key="30">
    <source>
        <dbReference type="EMBL" id="CAF0998561.1"/>
    </source>
</evidence>
<dbReference type="GO" id="GO:0005886">
    <property type="term" value="C:plasma membrane"/>
    <property type="evidence" value="ECO:0007669"/>
    <property type="project" value="UniProtKB-SubCell"/>
</dbReference>
<evidence type="ECO:0000313" key="32">
    <source>
        <dbReference type="Proteomes" id="UP000663829"/>
    </source>
</evidence>
<evidence type="ECO:0000256" key="20">
    <source>
        <dbReference type="ARBA" id="ARBA00023180"/>
    </source>
</evidence>
<feature type="site" description="Important for enzyme activity" evidence="25">
    <location>
        <position position="1455"/>
    </location>
</feature>
<evidence type="ECO:0000256" key="26">
    <source>
        <dbReference type="RuleBase" id="RU003500"/>
    </source>
</evidence>
<comment type="similarity">
    <text evidence="6">Belongs to the FAD-binding oxidoreductase/transferase type 4 family.</text>
</comment>
<feature type="binding site" evidence="24">
    <location>
        <begin position="1352"/>
        <end position="1355"/>
    </location>
    <ligand>
        <name>FAD</name>
        <dbReference type="ChEBI" id="CHEBI:57692"/>
    </ligand>
</feature>
<accession>A0A814GNC0</accession>
<dbReference type="GO" id="GO:0016055">
    <property type="term" value="P:Wnt signaling pathway"/>
    <property type="evidence" value="ECO:0007669"/>
    <property type="project" value="UniProtKB-KW"/>
</dbReference>
<evidence type="ECO:0000256" key="5">
    <source>
        <dbReference type="ARBA" id="ARBA00007242"/>
    </source>
</evidence>
<sequence>MSGSCEIETCSTHTPTVTEIGELLYGYYENATRLTTNFKNLLDNSILNLYYYHHSFDYCHPQFIFDYKGTKGRECYSESICSTMCCNNGDYDFHNIKEKYECHCRFSWLTVNVICEMDNFIFKNRNYSMLFFSTTAAFFLVFTSISRRIINCQKLPSFRATHSPLYKNVYLPGDVILGGFFPVHQPPLLDSVTTTECGSIKKERGIQRLEAMLFALDVVNSKKNKLMSTLLGESNIKFGALIYDSCDYESYAVERAMNILLPNINYCPKIENVDKQNAPVVGVIGSASSVVSMAIADILRLAEIPQISYASTSSELSQKPRFQYFSRVVPPDTYQAEAVVGIIQFLNWTYVAVIKETGSYGERLTDDFKAKLKNKTVCIAGELSVNLKDMDSYARVLKDLHSDEKYKNVKGVVLFAQEDSVRQLLNQTSSHKESKRRFIWIGTDGWGSKTYPVENFGKAAINAFTIAPKLFPIKEFDTYFNLLRPSTNVRNPFFIEYWEQTFKCKFNNTPITIFNENFTRICTDEDSSDPLTSVPYSQEGYVHYVVDAVFALVIAVQKFIIEKCKTKSLCDNFFPVNGTRLLSILRNISYKNDLSQRNIRFTAEGDGIGTYDIFQYQVIDNTGKLGYITIGDFSDNDGTGEHVHIDLQKLKWFNSTEFGVWKITTISPRSYCTEPCRFGEIRTASDSQQCCWTCRKCDVFQIAINETICSSCLKDEMPNANLTKCIKIEEEYLSIKNVIAWPAIILSSIGLIMTLYTIIIFVRFGRTPIIKASGRELCYLLLAGICFCHLCAWPLILKPHIITCFLIRISVSLSLTICLAALLTKTNRLARIFNSTASRSLKQPSCLSPRSQIGLCSGIVSVQLIGVILWIIIAPPSVKQKSEVKHSQRRLIQLVCLAICLSLSATVILICLFAPKLYIVLFNPSKNINYKFKTTLGTSTTTSETNNSIANKEHRSPLQRISNMLNDREKQNSPRSRVPSIDYTEVTMYSKSDSAGLGDEIQMLNGACTDAERRIVPTCYSVPQPQTNSEELAELIPKFVENPWKKIGNVRIKLDSPLQEEYIHAEHVTFLGKLQSSKSHWIKGQIAMRYVVRVYSNTRMSNSAELSAETATVATAHTTHIPVHRQARWGYKDSKFVLNSNGLIEFSGSRYLLSGHVLPRLKEFMFSKLGATTDIYTPSVAEPDPLYRPKPVINESFMQQYLTQLSTMEYSSEVNDRLFHAHGHTLEEIWKLRHGGQFERIPDLVVWPCTHQDIEKLVVLACEHDICLIPFGGGTSVTWALLCPTNEQRMIVSVDTSQMNKILHIDEKNLTARIQAGIIGQDLERELSKKGYCTGHEPDSMEFSSLGGWVATRASGMKKNVYGNIEDLLVHVKIVTPKGTMEKSCLGPRQSTGLDIHHFILGSEGILGIITEVVLKIRPLPQCKKYGSIVFPDFESGVECLREIARLRCAPASIRLLDNEQFVFGQALATDSKGIIHSLMDNIKKLYITKIKGFDVNRMCAATLLFEGLKNDVNQREKFVYDIAQKYNGIPAGEENGLKGYTLTFMIAYLRDIGLDHKVVAESFETSVPWDRVIDLCRNVKRCIVNECLKYGVKYPPFASCRVTQMYDAGCCVYFYFVMNYNNLSADPIDVYEKIEEAARDEVLANGGSLSHHHGIGKIRTKWIRQAVGDLGVGAMLSVKQYLDPKNIFGNKNLIPGDKIAHFQSKL</sequence>
<dbReference type="GO" id="GO:0008609">
    <property type="term" value="F:alkylglycerone-phosphate synthase activity"/>
    <property type="evidence" value="ECO:0007669"/>
    <property type="project" value="InterPro"/>
</dbReference>
<keyword evidence="18" id="KW-1015">Disulfide bond</keyword>
<dbReference type="Gene3D" id="3.30.160.650">
    <property type="match status" value="1"/>
</dbReference>
<protein>
    <recommendedName>
        <fullName evidence="26">Protein Wnt</fullName>
    </recommendedName>
</protein>
<evidence type="ECO:0000256" key="2">
    <source>
        <dbReference type="ARBA" id="ARBA00004651"/>
    </source>
</evidence>
<evidence type="ECO:0000256" key="13">
    <source>
        <dbReference type="ARBA" id="ARBA00022692"/>
    </source>
</evidence>
<keyword evidence="21" id="KW-0807">Transducer</keyword>
<organism evidence="30 32">
    <name type="scientific">Didymodactylos carnosus</name>
    <dbReference type="NCBI Taxonomy" id="1234261"/>
    <lineage>
        <taxon>Eukaryota</taxon>
        <taxon>Metazoa</taxon>
        <taxon>Spiralia</taxon>
        <taxon>Gnathifera</taxon>
        <taxon>Rotifera</taxon>
        <taxon>Eurotatoria</taxon>
        <taxon>Bdelloidea</taxon>
        <taxon>Philodinida</taxon>
        <taxon>Philodinidae</taxon>
        <taxon>Didymodactylos</taxon>
    </lineage>
</organism>
<feature type="transmembrane region" description="Helical" evidence="27">
    <location>
        <begin position="739"/>
        <end position="765"/>
    </location>
</feature>
<dbReference type="PANTHER" id="PTHR46568">
    <property type="entry name" value="ALKYLDIHYDROXYACETONEPHOSPHATE SYNTHASE, PEROXISOMAL"/>
    <property type="match status" value="1"/>
</dbReference>
<comment type="similarity">
    <text evidence="4 26">Belongs to the Wnt family.</text>
</comment>
<evidence type="ECO:0000256" key="11">
    <source>
        <dbReference type="ARBA" id="ARBA00022630"/>
    </source>
</evidence>
<dbReference type="Gene3D" id="2.10.50.30">
    <property type="entry name" value="GPCR, family 3, nine cysteines domain"/>
    <property type="match status" value="1"/>
</dbReference>
<proteinExistence type="inferred from homology"/>
<dbReference type="InterPro" id="IPR016164">
    <property type="entry name" value="FAD-linked_Oxase-like_C"/>
</dbReference>
<comment type="subcellular location">
    <subcellularLocation>
        <location evidence="2">Cell membrane</location>
        <topology evidence="2">Multi-pass membrane protein</topology>
    </subcellularLocation>
    <subcellularLocation>
        <location evidence="1 26">Secreted</location>
        <location evidence="1 26">Extracellular space</location>
        <location evidence="1 26">Extracellular matrix</location>
    </subcellularLocation>
</comment>
<dbReference type="SUPFAM" id="SSF53822">
    <property type="entry name" value="Periplasmic binding protein-like I"/>
    <property type="match status" value="1"/>
</dbReference>
<dbReference type="InterPro" id="IPR000337">
    <property type="entry name" value="GPCR_3"/>
</dbReference>
<dbReference type="Proteomes" id="UP000681722">
    <property type="component" value="Unassembled WGS sequence"/>
</dbReference>
<dbReference type="Pfam" id="PF01094">
    <property type="entry name" value="ANF_receptor"/>
    <property type="match status" value="1"/>
</dbReference>
<dbReference type="EMBL" id="CAJOBC010003165">
    <property type="protein sequence ID" value="CAF3770042.1"/>
    <property type="molecule type" value="Genomic_DNA"/>
</dbReference>
<evidence type="ECO:0000256" key="23">
    <source>
        <dbReference type="PIRSR" id="PIRSR625650-2"/>
    </source>
</evidence>
<evidence type="ECO:0000313" key="31">
    <source>
        <dbReference type="EMBL" id="CAF3770042.1"/>
    </source>
</evidence>
<comment type="similarity">
    <text evidence="5">Belongs to the G-protein coupled receptor 3 family.</text>
</comment>
<dbReference type="EMBL" id="CAJNOQ010003165">
    <property type="protein sequence ID" value="CAF0998561.1"/>
    <property type="molecule type" value="Genomic_DNA"/>
</dbReference>
<evidence type="ECO:0000256" key="27">
    <source>
        <dbReference type="SAM" id="Phobius"/>
    </source>
</evidence>
<dbReference type="InterPro" id="IPR036318">
    <property type="entry name" value="FAD-bd_PCMH-like_sf"/>
</dbReference>
<keyword evidence="32" id="KW-1185">Reference proteome</keyword>
<keyword evidence="10" id="KW-0272">Extracellular matrix</keyword>
<evidence type="ECO:0000256" key="6">
    <source>
        <dbReference type="ARBA" id="ARBA00008000"/>
    </source>
</evidence>
<dbReference type="InterPro" id="IPR000162">
    <property type="entry name" value="GPCR_3_mtglu_rcpt"/>
</dbReference>
<evidence type="ECO:0000256" key="7">
    <source>
        <dbReference type="ARBA" id="ARBA00022473"/>
    </source>
</evidence>
<evidence type="ECO:0000256" key="12">
    <source>
        <dbReference type="ARBA" id="ARBA00022687"/>
    </source>
</evidence>
<dbReference type="InterPro" id="IPR016169">
    <property type="entry name" value="FAD-bd_PCMH_sub2"/>
</dbReference>
<evidence type="ECO:0000256" key="10">
    <source>
        <dbReference type="ARBA" id="ARBA00022530"/>
    </source>
</evidence>
<dbReference type="Pfam" id="PF00110">
    <property type="entry name" value="wnt"/>
    <property type="match status" value="1"/>
</dbReference>
<evidence type="ECO:0000256" key="17">
    <source>
        <dbReference type="ARBA" id="ARBA00023136"/>
    </source>
</evidence>
<dbReference type="GO" id="GO:0071949">
    <property type="term" value="F:FAD binding"/>
    <property type="evidence" value="ECO:0007669"/>
    <property type="project" value="InterPro"/>
</dbReference>
<evidence type="ECO:0000256" key="21">
    <source>
        <dbReference type="ARBA" id="ARBA00023224"/>
    </source>
</evidence>
<keyword evidence="20" id="KW-0325">Glycoprotein</keyword>
<evidence type="ECO:0000259" key="28">
    <source>
        <dbReference type="PROSITE" id="PS50259"/>
    </source>
</evidence>
<keyword evidence="14 24" id="KW-0274">FAD</keyword>
<dbReference type="Pfam" id="PF00003">
    <property type="entry name" value="7tm_3"/>
    <property type="match status" value="1"/>
</dbReference>
<feature type="transmembrane region" description="Helical" evidence="27">
    <location>
        <begin position="802"/>
        <end position="823"/>
    </location>
</feature>
<dbReference type="FunFam" id="3.40.50.2300:FF:000145">
    <property type="entry name" value="Glutamate receptor, metabotropic"/>
    <property type="match status" value="1"/>
</dbReference>
<dbReference type="InterPro" id="IPR016171">
    <property type="entry name" value="Vanillyl_alc_oxidase_C-sub2"/>
</dbReference>
<dbReference type="PRINTS" id="PR00593">
    <property type="entry name" value="MTABOTROPICR"/>
</dbReference>
<dbReference type="InterPro" id="IPR017978">
    <property type="entry name" value="GPCR_3_C"/>
</dbReference>
<keyword evidence="15 27" id="KW-1133">Transmembrane helix</keyword>
<dbReference type="InterPro" id="IPR005817">
    <property type="entry name" value="Wnt"/>
</dbReference>
<comment type="cofactor">
    <cofactor evidence="24">
        <name>FAD</name>
        <dbReference type="ChEBI" id="CHEBI:57692"/>
    </cofactor>
</comment>
<feature type="domain" description="G-protein coupled receptors family 3 profile" evidence="28">
    <location>
        <begin position="739"/>
        <end position="896"/>
    </location>
</feature>
<evidence type="ECO:0000256" key="1">
    <source>
        <dbReference type="ARBA" id="ARBA00004498"/>
    </source>
</evidence>
<evidence type="ECO:0000256" key="14">
    <source>
        <dbReference type="ARBA" id="ARBA00022827"/>
    </source>
</evidence>
<evidence type="ECO:0000256" key="8">
    <source>
        <dbReference type="ARBA" id="ARBA00022475"/>
    </source>
</evidence>
<keyword evidence="9" id="KW-0964">Secreted</keyword>
<dbReference type="InterPro" id="IPR028082">
    <property type="entry name" value="Peripla_BP_I"/>
</dbReference>
<evidence type="ECO:0000256" key="19">
    <source>
        <dbReference type="ARBA" id="ARBA00023170"/>
    </source>
</evidence>
<evidence type="ECO:0000256" key="15">
    <source>
        <dbReference type="ARBA" id="ARBA00022989"/>
    </source>
</evidence>
<dbReference type="GO" id="GO:0005576">
    <property type="term" value="C:extracellular region"/>
    <property type="evidence" value="ECO:0007669"/>
    <property type="project" value="InterPro"/>
</dbReference>
<dbReference type="GO" id="GO:0008611">
    <property type="term" value="P:ether lipid biosynthetic process"/>
    <property type="evidence" value="ECO:0007669"/>
    <property type="project" value="UniProtKB-UniPathway"/>
</dbReference>
<feature type="active site" description="Proton donor/acceptor" evidence="22">
    <location>
        <position position="1614"/>
    </location>
</feature>
<dbReference type="InterPro" id="IPR025650">
    <property type="entry name" value="Alkyl-DHAP_Synthase"/>
</dbReference>
<feature type="transmembrane region" description="Helical" evidence="27">
    <location>
        <begin position="127"/>
        <end position="145"/>
    </location>
</feature>
<comment type="pathway">
    <text evidence="3">Glycerolipid metabolism; ether lipid biosynthesis.</text>
</comment>
<dbReference type="Gene3D" id="3.30.300.330">
    <property type="match status" value="1"/>
</dbReference>
<dbReference type="Proteomes" id="UP000663829">
    <property type="component" value="Unassembled WGS sequence"/>
</dbReference>
<evidence type="ECO:0000256" key="18">
    <source>
        <dbReference type="ARBA" id="ARBA00023157"/>
    </source>
</evidence>
<keyword evidence="7 26" id="KW-0217">Developmental protein</keyword>
<dbReference type="PANTHER" id="PTHR46568:SF1">
    <property type="entry name" value="ALKYLDIHYDROXYACETONEPHOSPHATE SYNTHASE, PEROXISOMAL"/>
    <property type="match status" value="1"/>
</dbReference>
<feature type="transmembrane region" description="Helical" evidence="27">
    <location>
        <begin position="777"/>
        <end position="796"/>
    </location>
</feature>
<evidence type="ECO:0000259" key="29">
    <source>
        <dbReference type="PROSITE" id="PS51387"/>
    </source>
</evidence>
<keyword evidence="19" id="KW-0675">Receptor</keyword>
<dbReference type="InterPro" id="IPR006094">
    <property type="entry name" value="Oxid_FAD_bind_N"/>
</dbReference>
<dbReference type="OrthoDB" id="7786253at2759"/>
<dbReference type="Gene3D" id="3.30.43.10">
    <property type="entry name" value="Uridine Diphospho-n-acetylenolpyruvylglucosamine Reductase, domain 2"/>
    <property type="match status" value="1"/>
</dbReference>
<dbReference type="SUPFAM" id="SSF56176">
    <property type="entry name" value="FAD-binding/transporter-associated domain-like"/>
    <property type="match status" value="1"/>
</dbReference>
<dbReference type="UniPathway" id="UPA00781"/>
<feature type="transmembrane region" description="Helical" evidence="27">
    <location>
        <begin position="892"/>
        <end position="914"/>
    </location>
</feature>
<dbReference type="PROSITE" id="PS50259">
    <property type="entry name" value="G_PROTEIN_RECEP_F3_4"/>
    <property type="match status" value="2"/>
</dbReference>
<keyword evidence="12 26" id="KW-0879">Wnt signaling pathway</keyword>
<evidence type="ECO:0000256" key="16">
    <source>
        <dbReference type="ARBA" id="ARBA00023040"/>
    </source>
</evidence>
<dbReference type="PRINTS" id="PR00248">
    <property type="entry name" value="GPCRMGR"/>
</dbReference>
<evidence type="ECO:0000256" key="3">
    <source>
        <dbReference type="ARBA" id="ARBA00004670"/>
    </source>
</evidence>
<dbReference type="Pfam" id="PF02913">
    <property type="entry name" value="FAD-oxidase_C"/>
    <property type="match status" value="1"/>
</dbReference>
<feature type="domain" description="FAD-binding PCMH-type" evidence="29">
    <location>
        <begin position="1238"/>
        <end position="1420"/>
    </location>
</feature>
<comment type="caution">
    <text evidence="30">The sequence shown here is derived from an EMBL/GenBank/DDBJ whole genome shotgun (WGS) entry which is preliminary data.</text>
</comment>
<dbReference type="SUPFAM" id="SSF55103">
    <property type="entry name" value="FAD-linked oxidases, C-terminal domain"/>
    <property type="match status" value="1"/>
</dbReference>
<feature type="binding site" evidence="24">
    <location>
        <begin position="1270"/>
        <end position="1276"/>
    </location>
    <ligand>
        <name>FAD</name>
        <dbReference type="ChEBI" id="CHEBI:57692"/>
    </ligand>
</feature>
<evidence type="ECO:0000256" key="25">
    <source>
        <dbReference type="PIRSR" id="PIRSR625650-4"/>
    </source>
</evidence>
<keyword evidence="16" id="KW-0297">G-protein coupled receptor</keyword>
<feature type="binding site" evidence="23">
    <location>
        <position position="1551"/>
    </location>
    <ligand>
        <name>substrate</name>
    </ligand>
</feature>
<keyword evidence="8" id="KW-1003">Cell membrane</keyword>
<feature type="domain" description="G-protein coupled receptors family 3 profile" evidence="28">
    <location>
        <begin position="898"/>
        <end position="936"/>
    </location>
</feature>
<dbReference type="Gene3D" id="3.30.465.10">
    <property type="match status" value="1"/>
</dbReference>
<dbReference type="GO" id="GO:0004930">
    <property type="term" value="F:G protein-coupled receptor activity"/>
    <property type="evidence" value="ECO:0007669"/>
    <property type="project" value="UniProtKB-KW"/>
</dbReference>
<dbReference type="Gene3D" id="3.30.70.3450">
    <property type="match status" value="1"/>
</dbReference>
<dbReference type="InterPro" id="IPR016167">
    <property type="entry name" value="FAD-bd_PCMH_sub1"/>
</dbReference>
<dbReference type="InterPro" id="IPR038550">
    <property type="entry name" value="GPCR_3_9-Cys_sf"/>
</dbReference>
<dbReference type="Gene3D" id="1.10.45.10">
    <property type="entry name" value="Vanillyl-alcohol Oxidase, Chain A, domain 4"/>
    <property type="match status" value="1"/>
</dbReference>
<evidence type="ECO:0000256" key="9">
    <source>
        <dbReference type="ARBA" id="ARBA00022525"/>
    </source>
</evidence>
<gene>
    <name evidence="30" type="ORF">GPM918_LOCUS13630</name>
    <name evidence="31" type="ORF">SRO942_LOCUS13630</name>
</gene>
<keyword evidence="11" id="KW-0285">Flavoprotein</keyword>
<evidence type="ECO:0000256" key="22">
    <source>
        <dbReference type="PIRSR" id="PIRSR625650-1"/>
    </source>
</evidence>
<reference evidence="30" key="1">
    <citation type="submission" date="2021-02" db="EMBL/GenBank/DDBJ databases">
        <authorList>
            <person name="Nowell W R."/>
        </authorList>
    </citation>
    <scope>NUCLEOTIDE SEQUENCE</scope>
</reference>
<dbReference type="PROSITE" id="PS51387">
    <property type="entry name" value="FAD_PCMH"/>
    <property type="match status" value="1"/>
</dbReference>
<name>A0A814GNC0_9BILA</name>
<dbReference type="GO" id="GO:0005777">
    <property type="term" value="C:peroxisome"/>
    <property type="evidence" value="ECO:0007669"/>
    <property type="project" value="UniProtKB-ARBA"/>
</dbReference>
<evidence type="ECO:0000256" key="4">
    <source>
        <dbReference type="ARBA" id="ARBA00005683"/>
    </source>
</evidence>
<dbReference type="InterPro" id="IPR004113">
    <property type="entry name" value="FAD-bd_oxidored_4_C"/>
</dbReference>